<gene>
    <name evidence="2" type="ORF">Aconfl_21630</name>
</gene>
<dbReference type="RefSeq" id="WP_338224242.1">
    <property type="nucleotide sequence ID" value="NZ_BTPD01000006.1"/>
</dbReference>
<dbReference type="Pfam" id="PF00534">
    <property type="entry name" value="Glycos_transf_1"/>
    <property type="match status" value="1"/>
</dbReference>
<protein>
    <recommendedName>
        <fullName evidence="1">Glycosyl transferase family 1 domain-containing protein</fullName>
    </recommendedName>
</protein>
<organism evidence="2 3">
    <name type="scientific">Algoriphagus confluentis</name>
    <dbReference type="NCBI Taxonomy" id="1697556"/>
    <lineage>
        <taxon>Bacteria</taxon>
        <taxon>Pseudomonadati</taxon>
        <taxon>Bacteroidota</taxon>
        <taxon>Cytophagia</taxon>
        <taxon>Cytophagales</taxon>
        <taxon>Cyclobacteriaceae</taxon>
        <taxon>Algoriphagus</taxon>
    </lineage>
</organism>
<accession>A0ABQ6PQI9</accession>
<feature type="domain" description="Glycosyl transferase family 1" evidence="1">
    <location>
        <begin position="176"/>
        <end position="261"/>
    </location>
</feature>
<dbReference type="Proteomes" id="UP001338309">
    <property type="component" value="Unassembled WGS sequence"/>
</dbReference>
<dbReference type="InterPro" id="IPR001296">
    <property type="entry name" value="Glyco_trans_1"/>
</dbReference>
<dbReference type="SUPFAM" id="SSF53756">
    <property type="entry name" value="UDP-Glycosyltransferase/glycogen phosphorylase"/>
    <property type="match status" value="1"/>
</dbReference>
<evidence type="ECO:0000313" key="3">
    <source>
        <dbReference type="Proteomes" id="UP001338309"/>
    </source>
</evidence>
<name>A0ABQ6PQI9_9BACT</name>
<evidence type="ECO:0000313" key="2">
    <source>
        <dbReference type="EMBL" id="GMQ29520.1"/>
    </source>
</evidence>
<comment type="caution">
    <text evidence="2">The sequence shown here is derived from an EMBL/GenBank/DDBJ whole genome shotgun (WGS) entry which is preliminary data.</text>
</comment>
<sequence length="355" mass="40206">MRKLIYISSFYPEKSPGVVNKIQGTLEAASRIGYSTSWINIVPEPGFLSKLSQALDQAQAEVILFRSICQYNFYLIPAFIRAKKRGIKLVMDVPTPNGTAIKELAKSSNSLIRKIKDLAYLIVSGPIPYWFVTRILQYANESSWFLLGNKSRTQLLGNGIEVNSIPIRNSVPKWTGDRLDLVCVASLNYWHGIDRLIDAMAQVNSKESKLKIFLKVIGEGAVFCQLKERVKKLGLDSYVNFLGFLKGEELYTHYERAHLAVGSLALYRKNLSTASELKSREYCAAGLPFIVVGNDPDFGKEAKFRIQLANHEPIDDLVKFFQNFNPDLIDFSPVEIRKYAEKHLDFSVKVRQILD</sequence>
<proteinExistence type="predicted"/>
<dbReference type="EMBL" id="BTPD01000006">
    <property type="protein sequence ID" value="GMQ29520.1"/>
    <property type="molecule type" value="Genomic_DNA"/>
</dbReference>
<dbReference type="Gene3D" id="3.40.50.2000">
    <property type="entry name" value="Glycogen Phosphorylase B"/>
    <property type="match status" value="2"/>
</dbReference>
<evidence type="ECO:0000259" key="1">
    <source>
        <dbReference type="Pfam" id="PF00534"/>
    </source>
</evidence>
<keyword evidence="3" id="KW-1185">Reference proteome</keyword>
<reference evidence="2 3" key="1">
    <citation type="submission" date="2023-08" db="EMBL/GenBank/DDBJ databases">
        <title>Draft genome sequence of Algoriphagus confluentis.</title>
        <authorList>
            <person name="Takatani N."/>
            <person name="Hosokawa M."/>
            <person name="Sawabe T."/>
        </authorList>
    </citation>
    <scope>NUCLEOTIDE SEQUENCE [LARGE SCALE GENOMIC DNA]</scope>
    <source>
        <strain evidence="2 3">NBRC 111222</strain>
    </source>
</reference>